<evidence type="ECO:0000313" key="1">
    <source>
        <dbReference type="EMBL" id="SDG24722.1"/>
    </source>
</evidence>
<evidence type="ECO:0000313" key="2">
    <source>
        <dbReference type="Proteomes" id="UP000199203"/>
    </source>
</evidence>
<proteinExistence type="predicted"/>
<sequence>MQLSLYSFSPITLLLTYEEYFSTNLMNITLYRS</sequence>
<organism evidence="1 2">
    <name type="scientific">Epilithonimonas hungarica</name>
    <dbReference type="NCBI Taxonomy" id="454006"/>
    <lineage>
        <taxon>Bacteria</taxon>
        <taxon>Pseudomonadati</taxon>
        <taxon>Bacteroidota</taxon>
        <taxon>Flavobacteriia</taxon>
        <taxon>Flavobacteriales</taxon>
        <taxon>Weeksellaceae</taxon>
        <taxon>Chryseobacterium group</taxon>
        <taxon>Epilithonimonas</taxon>
    </lineage>
</organism>
<keyword evidence="2" id="KW-1185">Reference proteome</keyword>
<name>A0A1G7SPA2_9FLAO</name>
<dbReference type="AlphaFoldDB" id="A0A1G7SPA2"/>
<dbReference type="Proteomes" id="UP000199203">
    <property type="component" value="Unassembled WGS sequence"/>
</dbReference>
<accession>A0A1G7SPA2</accession>
<gene>
    <name evidence="1" type="ORF">SAMN05421825_3033</name>
</gene>
<reference evidence="2" key="1">
    <citation type="submission" date="2016-10" db="EMBL/GenBank/DDBJ databases">
        <authorList>
            <person name="Varghese N."/>
            <person name="Submissions S."/>
        </authorList>
    </citation>
    <scope>NUCLEOTIDE SEQUENCE [LARGE SCALE GENOMIC DNA]</scope>
    <source>
        <strain evidence="2">DSM 19684</strain>
    </source>
</reference>
<protein>
    <submittedName>
        <fullName evidence="1">Uncharacterized protein</fullName>
    </submittedName>
</protein>
<dbReference type="EMBL" id="FNBH01000003">
    <property type="protein sequence ID" value="SDG24722.1"/>
    <property type="molecule type" value="Genomic_DNA"/>
</dbReference>